<dbReference type="InterPro" id="IPR040256">
    <property type="entry name" value="At4g02000-like"/>
</dbReference>
<sequence length="762" mass="83169">MEVRKSSKKSKSNYKDVNVLGSFHFEESPQKTEDLHGVLLPRETSSSSSSSVAVCVSNHSQKGNFFTNSPIISEIHPAAIDVGEEVNSHVPGKVLDGSGGILHVNIEALEGPVHVREEDSGYGNGPEATLFTPVDGFHTGDPHATAKPPDDSANKHQSNDLHVLHDGLVVASSEPAGGAGLPPFSQIRKESKASSISDGGEKACFVSALRVEDVEEGDEEATSVHGSVTGVSSDIALPVFPSTEGGPLPSSDRRSSSPTRDIDSFSVSAIQPGIGVDSSDSIEKPPATFPFSLSQEDILNEESQPTLVGVSASQAVFLGDKDEIELASRECFPMRINCDFNVGSKTLNAALSPSKNFDHESPRSSQRPLSFAEILKGGAGPTSFEPNPKNLDAATPRSKNCAVGKIDMVYSKPISLNYINNFEILEDDHILIPNEIMEKGSVPFEKTLYGYFVGKRLAFPLVKERLEDLWKEHGICDIFINHDDMFFFKFENTKGMNYVLQKGIWKINGIPLFLRKWDPDVFIEKPTHDRVPVWVNIFGIPLQLFNKDGLSLIASKLGKPLEVDSYTSTMCERATGRAVFARILIEMSANAPWAKEIKIKAITAKGATSTSLRVEYSWLPKRCDHCKTFGHDQTSCSTHTTSSPAQKMVTPITKEDDNQGFQTVKKRTRSIPIPKMRVQVNNRKEKGPALKITQVYKPLNRDPKEKNVSSNMFDALSHQRIHDIEDSSSSPPAIPPRDILPTADSIPSSSHGGHIPTPVDQG</sequence>
<evidence type="ECO:0000313" key="3">
    <source>
        <dbReference type="EMBL" id="KAJ0200618.1"/>
    </source>
</evidence>
<dbReference type="AlphaFoldDB" id="A0A9R1V962"/>
<evidence type="ECO:0000256" key="1">
    <source>
        <dbReference type="SAM" id="MobiDB-lite"/>
    </source>
</evidence>
<dbReference type="PANTHER" id="PTHR31286:SF99">
    <property type="entry name" value="DUF4283 DOMAIN-CONTAINING PROTEIN"/>
    <property type="match status" value="1"/>
</dbReference>
<dbReference type="EMBL" id="NBSK02000006">
    <property type="protein sequence ID" value="KAJ0200618.1"/>
    <property type="molecule type" value="Genomic_DNA"/>
</dbReference>
<dbReference type="InterPro" id="IPR025558">
    <property type="entry name" value="DUF4283"/>
</dbReference>
<feature type="region of interest" description="Disordered" evidence="1">
    <location>
        <begin position="137"/>
        <end position="157"/>
    </location>
</feature>
<feature type="region of interest" description="Disordered" evidence="1">
    <location>
        <begin position="235"/>
        <end position="263"/>
    </location>
</feature>
<gene>
    <name evidence="3" type="ORF">LSAT_V11C600298590</name>
</gene>
<feature type="region of interest" description="Disordered" evidence="1">
    <location>
        <begin position="722"/>
        <end position="762"/>
    </location>
</feature>
<organism evidence="3 4">
    <name type="scientific">Lactuca sativa</name>
    <name type="common">Garden lettuce</name>
    <dbReference type="NCBI Taxonomy" id="4236"/>
    <lineage>
        <taxon>Eukaryota</taxon>
        <taxon>Viridiplantae</taxon>
        <taxon>Streptophyta</taxon>
        <taxon>Embryophyta</taxon>
        <taxon>Tracheophyta</taxon>
        <taxon>Spermatophyta</taxon>
        <taxon>Magnoliopsida</taxon>
        <taxon>eudicotyledons</taxon>
        <taxon>Gunneridae</taxon>
        <taxon>Pentapetalae</taxon>
        <taxon>asterids</taxon>
        <taxon>campanulids</taxon>
        <taxon>Asterales</taxon>
        <taxon>Asteraceae</taxon>
        <taxon>Cichorioideae</taxon>
        <taxon>Cichorieae</taxon>
        <taxon>Lactucinae</taxon>
        <taxon>Lactuca</taxon>
    </lineage>
</organism>
<dbReference type="Proteomes" id="UP000235145">
    <property type="component" value="Unassembled WGS sequence"/>
</dbReference>
<feature type="domain" description="DUF4283" evidence="2">
    <location>
        <begin position="444"/>
        <end position="521"/>
    </location>
</feature>
<reference evidence="3 4" key="1">
    <citation type="journal article" date="2017" name="Nat. Commun.">
        <title>Genome assembly with in vitro proximity ligation data and whole-genome triplication in lettuce.</title>
        <authorList>
            <person name="Reyes-Chin-Wo S."/>
            <person name="Wang Z."/>
            <person name="Yang X."/>
            <person name="Kozik A."/>
            <person name="Arikit S."/>
            <person name="Song C."/>
            <person name="Xia L."/>
            <person name="Froenicke L."/>
            <person name="Lavelle D.O."/>
            <person name="Truco M.J."/>
            <person name="Xia R."/>
            <person name="Zhu S."/>
            <person name="Xu C."/>
            <person name="Xu H."/>
            <person name="Xu X."/>
            <person name="Cox K."/>
            <person name="Korf I."/>
            <person name="Meyers B.C."/>
            <person name="Michelmore R.W."/>
        </authorList>
    </citation>
    <scope>NUCLEOTIDE SEQUENCE [LARGE SCALE GENOMIC DNA]</scope>
    <source>
        <strain evidence="4">cv. Salinas</strain>
        <tissue evidence="3">Seedlings</tissue>
    </source>
</reference>
<keyword evidence="4" id="KW-1185">Reference proteome</keyword>
<name>A0A9R1V962_LACSA</name>
<accession>A0A9R1V962</accession>
<dbReference type="PANTHER" id="PTHR31286">
    <property type="entry name" value="GLYCINE-RICH CELL WALL STRUCTURAL PROTEIN 1.8-LIKE"/>
    <property type="match status" value="1"/>
</dbReference>
<comment type="caution">
    <text evidence="3">The sequence shown here is derived from an EMBL/GenBank/DDBJ whole genome shotgun (WGS) entry which is preliminary data.</text>
</comment>
<protein>
    <recommendedName>
        <fullName evidence="2">DUF4283 domain-containing protein</fullName>
    </recommendedName>
</protein>
<feature type="compositionally biased region" description="Basic and acidic residues" evidence="1">
    <location>
        <begin position="148"/>
        <end position="157"/>
    </location>
</feature>
<proteinExistence type="predicted"/>
<evidence type="ECO:0000259" key="2">
    <source>
        <dbReference type="Pfam" id="PF14111"/>
    </source>
</evidence>
<dbReference type="Pfam" id="PF14111">
    <property type="entry name" value="DUF4283"/>
    <property type="match status" value="1"/>
</dbReference>
<feature type="compositionally biased region" description="Basic and acidic residues" evidence="1">
    <location>
        <begin position="251"/>
        <end position="263"/>
    </location>
</feature>
<evidence type="ECO:0000313" key="4">
    <source>
        <dbReference type="Proteomes" id="UP000235145"/>
    </source>
</evidence>